<dbReference type="PANTHER" id="PTHR11161:SF0">
    <property type="entry name" value="O-ACYLTRANSFERASE LIKE PROTEIN"/>
    <property type="match status" value="1"/>
</dbReference>
<evidence type="ECO:0000313" key="2">
    <source>
        <dbReference type="EMBL" id="CAL4101292.1"/>
    </source>
</evidence>
<sequence length="101" mass="11091">GPVNSFLGHPSWQPLSRLTYGMFLVHIFVIILIVASEFRLKTLSHLDSIVETCGTLFISGIGAVLLSLLVESPVIGLEKLLLTRTGGERKSETQKESQNKI</sequence>
<reference evidence="2 3" key="1">
    <citation type="submission" date="2024-05" db="EMBL/GenBank/DDBJ databases">
        <authorList>
            <person name="Wallberg A."/>
        </authorList>
    </citation>
    <scope>NUCLEOTIDE SEQUENCE [LARGE SCALE GENOMIC DNA]</scope>
</reference>
<organism evidence="2 3">
    <name type="scientific">Meganyctiphanes norvegica</name>
    <name type="common">Northern krill</name>
    <name type="synonym">Thysanopoda norvegica</name>
    <dbReference type="NCBI Taxonomy" id="48144"/>
    <lineage>
        <taxon>Eukaryota</taxon>
        <taxon>Metazoa</taxon>
        <taxon>Ecdysozoa</taxon>
        <taxon>Arthropoda</taxon>
        <taxon>Crustacea</taxon>
        <taxon>Multicrustacea</taxon>
        <taxon>Malacostraca</taxon>
        <taxon>Eumalacostraca</taxon>
        <taxon>Eucarida</taxon>
        <taxon>Euphausiacea</taxon>
        <taxon>Euphausiidae</taxon>
        <taxon>Meganyctiphanes</taxon>
    </lineage>
</organism>
<proteinExistence type="predicted"/>
<dbReference type="InterPro" id="IPR052728">
    <property type="entry name" value="O2_lipid_transport_reg"/>
</dbReference>
<feature type="transmembrane region" description="Helical" evidence="1">
    <location>
        <begin position="52"/>
        <end position="70"/>
    </location>
</feature>
<dbReference type="Proteomes" id="UP001497623">
    <property type="component" value="Unassembled WGS sequence"/>
</dbReference>
<keyword evidence="1" id="KW-0812">Transmembrane</keyword>
<protein>
    <submittedName>
        <fullName evidence="2">Uncharacterized protein</fullName>
    </submittedName>
</protein>
<feature type="non-terminal residue" evidence="2">
    <location>
        <position position="1"/>
    </location>
</feature>
<comment type="caution">
    <text evidence="2">The sequence shown here is derived from an EMBL/GenBank/DDBJ whole genome shotgun (WGS) entry which is preliminary data.</text>
</comment>
<gene>
    <name evidence="2" type="ORF">MNOR_LOCUS16975</name>
</gene>
<name>A0AAV2QYC2_MEGNR</name>
<evidence type="ECO:0000256" key="1">
    <source>
        <dbReference type="SAM" id="Phobius"/>
    </source>
</evidence>
<feature type="transmembrane region" description="Helical" evidence="1">
    <location>
        <begin position="20"/>
        <end position="40"/>
    </location>
</feature>
<keyword evidence="1" id="KW-0472">Membrane</keyword>
<keyword evidence="3" id="KW-1185">Reference proteome</keyword>
<keyword evidence="1" id="KW-1133">Transmembrane helix</keyword>
<dbReference type="AlphaFoldDB" id="A0AAV2QYC2"/>
<dbReference type="EMBL" id="CAXKWB010011419">
    <property type="protein sequence ID" value="CAL4101292.1"/>
    <property type="molecule type" value="Genomic_DNA"/>
</dbReference>
<evidence type="ECO:0000313" key="3">
    <source>
        <dbReference type="Proteomes" id="UP001497623"/>
    </source>
</evidence>
<accession>A0AAV2QYC2</accession>
<dbReference type="PANTHER" id="PTHR11161">
    <property type="entry name" value="O-ACYLTRANSFERASE"/>
    <property type="match status" value="1"/>
</dbReference>